<keyword evidence="2" id="KW-1185">Reference proteome</keyword>
<name>A0ACC1ND32_9HYPO</name>
<proteinExistence type="predicted"/>
<dbReference type="EMBL" id="JANJQO010000597">
    <property type="protein sequence ID" value="KAJ2976323.1"/>
    <property type="molecule type" value="Genomic_DNA"/>
</dbReference>
<gene>
    <name evidence="1" type="ORF">NQ176_g5022</name>
</gene>
<reference evidence="1" key="1">
    <citation type="submission" date="2022-08" db="EMBL/GenBank/DDBJ databases">
        <title>Genome Sequence of Lecanicillium fungicola.</title>
        <authorList>
            <person name="Buettner E."/>
        </authorList>
    </citation>
    <scope>NUCLEOTIDE SEQUENCE</scope>
    <source>
        <strain evidence="1">Babe33</strain>
    </source>
</reference>
<dbReference type="Proteomes" id="UP001143910">
    <property type="component" value="Unassembled WGS sequence"/>
</dbReference>
<evidence type="ECO:0000313" key="2">
    <source>
        <dbReference type="Proteomes" id="UP001143910"/>
    </source>
</evidence>
<sequence>MATVSILYPSGPDFDLKYYLDTHMPIVVEQWTSFGLQGYEIVQLAPGQKYQIQALLKWDKLSSWDTADTSAAAQIVYGDIPNFTLAKPDIFKGDTQASKKIG</sequence>
<protein>
    <submittedName>
        <fullName evidence="1">Uncharacterized protein</fullName>
    </submittedName>
</protein>
<comment type="caution">
    <text evidence="1">The sequence shown here is derived from an EMBL/GenBank/DDBJ whole genome shotgun (WGS) entry which is preliminary data.</text>
</comment>
<organism evidence="1 2">
    <name type="scientific">Zarea fungicola</name>
    <dbReference type="NCBI Taxonomy" id="93591"/>
    <lineage>
        <taxon>Eukaryota</taxon>
        <taxon>Fungi</taxon>
        <taxon>Dikarya</taxon>
        <taxon>Ascomycota</taxon>
        <taxon>Pezizomycotina</taxon>
        <taxon>Sordariomycetes</taxon>
        <taxon>Hypocreomycetidae</taxon>
        <taxon>Hypocreales</taxon>
        <taxon>Cordycipitaceae</taxon>
        <taxon>Zarea</taxon>
    </lineage>
</organism>
<accession>A0ACC1ND32</accession>
<evidence type="ECO:0000313" key="1">
    <source>
        <dbReference type="EMBL" id="KAJ2976323.1"/>
    </source>
</evidence>